<dbReference type="NCBIfam" id="TIGR03026">
    <property type="entry name" value="NDP-sugDHase"/>
    <property type="match status" value="1"/>
</dbReference>
<dbReference type="GO" id="GO:0006065">
    <property type="term" value="P:UDP-glucuronate biosynthetic process"/>
    <property type="evidence" value="ECO:0007669"/>
    <property type="project" value="UniProtKB-UniPathway"/>
</dbReference>
<evidence type="ECO:0000256" key="3">
    <source>
        <dbReference type="ARBA" id="ARBA00012954"/>
    </source>
</evidence>
<feature type="binding site" evidence="10">
    <location>
        <position position="30"/>
    </location>
    <ligand>
        <name>NAD(+)</name>
        <dbReference type="ChEBI" id="CHEBI:57540"/>
    </ligand>
</feature>
<comment type="pathway">
    <text evidence="1">Nucleotide-sugar biosynthesis; UDP-alpha-D-glucuronate biosynthesis; UDP-alpha-D-glucuronate from UDP-alpha-D-glucose: step 1/1.</text>
</comment>
<feature type="binding site" evidence="9">
    <location>
        <position position="327"/>
    </location>
    <ligand>
        <name>substrate</name>
    </ligand>
</feature>
<evidence type="ECO:0000256" key="5">
    <source>
        <dbReference type="ARBA" id="ARBA00023027"/>
    </source>
</evidence>
<dbReference type="EC" id="1.1.1.22" evidence="3 7"/>
<sequence>MRISVIGCGYLGAVHAASMAKLGHEVVGIDVDQRKITELQAGRAPFFEPGLPELLTEVQETGRLKFSTSMADAEGAQVHFVCVGTPQRKGEYAADLTYVDSAFYELIPYLHEGDIAVGKSTVPVGTAARLADMVAAKAPGAVLAWNPEFLREGHAVKDTLTPDRFVYGVPAGENGARATAALDEVYATPLSNDTPRLVVDYATAELVKTAANSFLATKISFINAMAEVCEAAGADVSALADAIGMDERIGRKFLNAGVGFGGGCLPKDIRAFMARAGELGADQALTFLREVDAINMRRRSRVVELTRDLVGGSLIGKRITVLGAAFKPESDDVRDSPALSVAQQLQLQGATVTVTDPEALPNAKGRFPELSYEPDTKTALAKAHALVLLTEWKEYRELDPAAVANLVDEKKILDGRNVLDAAIWREAGWTYKGIGRP</sequence>
<feature type="binding site" evidence="10">
    <location>
        <position position="152"/>
    </location>
    <ligand>
        <name>NAD(+)</name>
        <dbReference type="ChEBI" id="CHEBI:57540"/>
    </ligand>
</feature>
<dbReference type="InterPro" id="IPR017476">
    <property type="entry name" value="UDP-Glc/GDP-Man"/>
</dbReference>
<feature type="binding site" evidence="10">
    <location>
        <position position="334"/>
    </location>
    <ligand>
        <name>NAD(+)</name>
        <dbReference type="ChEBI" id="CHEBI:57540"/>
    </ligand>
</feature>
<dbReference type="SUPFAM" id="SSF51735">
    <property type="entry name" value="NAD(P)-binding Rossmann-fold domains"/>
    <property type="match status" value="1"/>
</dbReference>
<dbReference type="Pfam" id="PF00984">
    <property type="entry name" value="UDPG_MGDP_dh"/>
    <property type="match status" value="1"/>
</dbReference>
<evidence type="ECO:0000313" key="13">
    <source>
        <dbReference type="Proteomes" id="UP000181917"/>
    </source>
</evidence>
<dbReference type="PANTHER" id="PTHR43750">
    <property type="entry name" value="UDP-GLUCOSE 6-DEHYDROGENASE TUAD"/>
    <property type="match status" value="1"/>
</dbReference>
<dbReference type="Proteomes" id="UP000181917">
    <property type="component" value="Unassembled WGS sequence"/>
</dbReference>
<dbReference type="UniPathway" id="UPA00038">
    <property type="reaction ID" value="UER00491"/>
</dbReference>
<proteinExistence type="inferred from homology"/>
<evidence type="ECO:0000256" key="7">
    <source>
        <dbReference type="PIRNR" id="PIRNR000124"/>
    </source>
</evidence>
<organism evidence="12 13">
    <name type="scientific">Crystallibacter crystallopoietes</name>
    <dbReference type="NCBI Taxonomy" id="37928"/>
    <lineage>
        <taxon>Bacteria</taxon>
        <taxon>Bacillati</taxon>
        <taxon>Actinomycetota</taxon>
        <taxon>Actinomycetes</taxon>
        <taxon>Micrococcales</taxon>
        <taxon>Micrococcaceae</taxon>
        <taxon>Crystallibacter</taxon>
    </lineage>
</organism>
<feature type="binding site" evidence="9">
    <location>
        <position position="261"/>
    </location>
    <ligand>
        <name>substrate</name>
    </ligand>
</feature>
<dbReference type="SMART" id="SM00984">
    <property type="entry name" value="UDPG_MGDP_dh_C"/>
    <property type="match status" value="1"/>
</dbReference>
<feature type="active site" description="Nucleophile" evidence="8">
    <location>
        <position position="264"/>
    </location>
</feature>
<dbReference type="OrthoDB" id="5193947at2"/>
<feature type="binding site" evidence="9">
    <location>
        <position position="208"/>
    </location>
    <ligand>
        <name>substrate</name>
    </ligand>
</feature>
<dbReference type="GO" id="GO:0000271">
    <property type="term" value="P:polysaccharide biosynthetic process"/>
    <property type="evidence" value="ECO:0007669"/>
    <property type="project" value="InterPro"/>
</dbReference>
<keyword evidence="13" id="KW-1185">Reference proteome</keyword>
<dbReference type="Gene3D" id="3.40.50.720">
    <property type="entry name" value="NAD(P)-binding Rossmann-like Domain"/>
    <property type="match status" value="2"/>
</dbReference>
<keyword evidence="4 7" id="KW-0560">Oxidoreductase</keyword>
<evidence type="ECO:0000313" key="12">
    <source>
        <dbReference type="EMBL" id="SDQ25536.1"/>
    </source>
</evidence>
<evidence type="ECO:0000256" key="10">
    <source>
        <dbReference type="PIRSR" id="PIRSR500134-3"/>
    </source>
</evidence>
<dbReference type="InterPro" id="IPR036291">
    <property type="entry name" value="NAD(P)-bd_dom_sf"/>
</dbReference>
<dbReference type="SUPFAM" id="SSF48179">
    <property type="entry name" value="6-phosphogluconate dehydrogenase C-terminal domain-like"/>
    <property type="match status" value="1"/>
</dbReference>
<dbReference type="PIRSF" id="PIRSF500134">
    <property type="entry name" value="UDPglc_DH_bac"/>
    <property type="match status" value="1"/>
</dbReference>
<dbReference type="InterPro" id="IPR001732">
    <property type="entry name" value="UDP-Glc/GDP-Man_DH_N"/>
</dbReference>
<dbReference type="InterPro" id="IPR036220">
    <property type="entry name" value="UDP-Glc/GDP-Man_DH_C_sf"/>
</dbReference>
<feature type="binding site" evidence="10">
    <location>
        <position position="85"/>
    </location>
    <ligand>
        <name>NAD(+)</name>
        <dbReference type="ChEBI" id="CHEBI:57540"/>
    </ligand>
</feature>
<name>A0A1H0ZEE8_9MICC</name>
<dbReference type="EMBL" id="FNKH01000002">
    <property type="protein sequence ID" value="SDQ25536.1"/>
    <property type="molecule type" value="Genomic_DNA"/>
</dbReference>
<dbReference type="Pfam" id="PF03720">
    <property type="entry name" value="UDPG_MGDP_dh_C"/>
    <property type="match status" value="1"/>
</dbReference>
<evidence type="ECO:0000256" key="2">
    <source>
        <dbReference type="ARBA" id="ARBA00006601"/>
    </source>
</evidence>
<evidence type="ECO:0000256" key="9">
    <source>
        <dbReference type="PIRSR" id="PIRSR500134-2"/>
    </source>
</evidence>
<gene>
    <name evidence="12" type="ORF">SAMN04489742_0290</name>
</gene>
<dbReference type="InterPro" id="IPR028357">
    <property type="entry name" value="UDPglc_DH_bac"/>
</dbReference>
<feature type="binding site" evidence="10">
    <location>
        <position position="267"/>
    </location>
    <ligand>
        <name>NAD(+)</name>
        <dbReference type="ChEBI" id="CHEBI:57540"/>
    </ligand>
</feature>
<evidence type="ECO:0000256" key="4">
    <source>
        <dbReference type="ARBA" id="ARBA00023002"/>
    </source>
</evidence>
<evidence type="ECO:0000256" key="8">
    <source>
        <dbReference type="PIRSR" id="PIRSR500134-1"/>
    </source>
</evidence>
<feature type="domain" description="UDP-glucose/GDP-mannose dehydrogenase C-terminal" evidence="11">
    <location>
        <begin position="320"/>
        <end position="421"/>
    </location>
</feature>
<dbReference type="AlphaFoldDB" id="A0A1H0ZEE8"/>
<dbReference type="Pfam" id="PF03721">
    <property type="entry name" value="UDPG_MGDP_dh_N"/>
    <property type="match status" value="1"/>
</dbReference>
<feature type="binding site" evidence="10">
    <location>
        <position position="35"/>
    </location>
    <ligand>
        <name>NAD(+)</name>
        <dbReference type="ChEBI" id="CHEBI:57540"/>
    </ligand>
</feature>
<accession>A0A1H0ZEE8</accession>
<dbReference type="GO" id="GO:0051287">
    <property type="term" value="F:NAD binding"/>
    <property type="evidence" value="ECO:0007669"/>
    <property type="project" value="InterPro"/>
</dbReference>
<dbReference type="SUPFAM" id="SSF52413">
    <property type="entry name" value="UDP-glucose/GDP-mannose dehydrogenase C-terminal domain"/>
    <property type="match status" value="1"/>
</dbReference>
<dbReference type="RefSeq" id="WP_074698741.1">
    <property type="nucleotide sequence ID" value="NZ_CP018863.1"/>
</dbReference>
<feature type="binding site" evidence="9">
    <location>
        <begin position="253"/>
        <end position="257"/>
    </location>
    <ligand>
        <name>substrate</name>
    </ligand>
</feature>
<dbReference type="InterPro" id="IPR014027">
    <property type="entry name" value="UDP-Glc/GDP-Man_DH_C"/>
</dbReference>
<protein>
    <recommendedName>
        <fullName evidence="3 7">UDP-glucose 6-dehydrogenase</fullName>
        <ecNumber evidence="3 7">1.1.1.22</ecNumber>
    </recommendedName>
</protein>
<dbReference type="InterPro" id="IPR014026">
    <property type="entry name" value="UDP-Glc/GDP-Man_DH_dimer"/>
</dbReference>
<reference evidence="12 13" key="1">
    <citation type="submission" date="2016-10" db="EMBL/GenBank/DDBJ databases">
        <authorList>
            <person name="de Groot N.N."/>
        </authorList>
    </citation>
    <scope>NUCLEOTIDE SEQUENCE [LARGE SCALE GENOMIC DNA]</scope>
    <source>
        <strain evidence="12 13">DSM 20117</strain>
    </source>
</reference>
<dbReference type="PIRSF" id="PIRSF000124">
    <property type="entry name" value="UDPglc_GDPman_dh"/>
    <property type="match status" value="1"/>
</dbReference>
<dbReference type="GO" id="GO:0003979">
    <property type="term" value="F:UDP-glucose 6-dehydrogenase activity"/>
    <property type="evidence" value="ECO:0007669"/>
    <property type="project" value="UniProtKB-EC"/>
</dbReference>
<evidence type="ECO:0000256" key="6">
    <source>
        <dbReference type="ARBA" id="ARBA00047473"/>
    </source>
</evidence>
<feature type="binding site" evidence="9">
    <location>
        <begin position="149"/>
        <end position="152"/>
    </location>
    <ligand>
        <name>substrate</name>
    </ligand>
</feature>
<keyword evidence="5 7" id="KW-0520">NAD</keyword>
<dbReference type="InterPro" id="IPR008927">
    <property type="entry name" value="6-PGluconate_DH-like_C_sf"/>
</dbReference>
<dbReference type="PANTHER" id="PTHR43750:SF3">
    <property type="entry name" value="UDP-GLUCOSE 6-DEHYDROGENASE TUAD"/>
    <property type="match status" value="1"/>
</dbReference>
<dbReference type="KEGG" id="acry:AC20117_15815"/>
<comment type="catalytic activity">
    <reaction evidence="6 7">
        <text>UDP-alpha-D-glucose + 2 NAD(+) + H2O = UDP-alpha-D-glucuronate + 2 NADH + 3 H(+)</text>
        <dbReference type="Rhea" id="RHEA:23596"/>
        <dbReference type="ChEBI" id="CHEBI:15377"/>
        <dbReference type="ChEBI" id="CHEBI:15378"/>
        <dbReference type="ChEBI" id="CHEBI:57540"/>
        <dbReference type="ChEBI" id="CHEBI:57945"/>
        <dbReference type="ChEBI" id="CHEBI:58052"/>
        <dbReference type="ChEBI" id="CHEBI:58885"/>
        <dbReference type="EC" id="1.1.1.22"/>
    </reaction>
</comment>
<dbReference type="Gene3D" id="1.20.5.100">
    <property type="entry name" value="Cytochrome c1, transmembrane anchor, C-terminal"/>
    <property type="match status" value="1"/>
</dbReference>
<evidence type="ECO:0000256" key="1">
    <source>
        <dbReference type="ARBA" id="ARBA00004701"/>
    </source>
</evidence>
<dbReference type="STRING" id="37928.SAMN04489742_0290"/>
<comment type="similarity">
    <text evidence="2 7">Belongs to the UDP-glucose/GDP-mannose dehydrogenase family.</text>
</comment>
<evidence type="ECO:0000259" key="11">
    <source>
        <dbReference type="SMART" id="SM00984"/>
    </source>
</evidence>
<feature type="binding site" evidence="10">
    <location>
        <position position="121"/>
    </location>
    <ligand>
        <name>NAD(+)</name>
        <dbReference type="ChEBI" id="CHEBI:57540"/>
    </ligand>
</feature>